<dbReference type="NCBIfam" id="TIGR02246">
    <property type="entry name" value="SgcJ/EcaC family oxidoreductase"/>
    <property type="match status" value="1"/>
</dbReference>
<dbReference type="AlphaFoldDB" id="A0A3N0BVM2"/>
<dbReference type="Gene3D" id="3.10.450.50">
    <property type="match status" value="1"/>
</dbReference>
<keyword evidence="3" id="KW-1185">Reference proteome</keyword>
<organism evidence="2 3">
    <name type="scientific">Pedobacter jejuensis</name>
    <dbReference type="NCBI Taxonomy" id="1268550"/>
    <lineage>
        <taxon>Bacteria</taxon>
        <taxon>Pseudomonadati</taxon>
        <taxon>Bacteroidota</taxon>
        <taxon>Sphingobacteriia</taxon>
        <taxon>Sphingobacteriales</taxon>
        <taxon>Sphingobacteriaceae</taxon>
        <taxon>Pedobacter</taxon>
    </lineage>
</organism>
<protein>
    <submittedName>
        <fullName evidence="2">SgcJ/EcaC family oxidoreductase</fullName>
    </submittedName>
</protein>
<dbReference type="Pfam" id="PF14534">
    <property type="entry name" value="DUF4440"/>
    <property type="match status" value="1"/>
</dbReference>
<evidence type="ECO:0000313" key="3">
    <source>
        <dbReference type="Proteomes" id="UP000274046"/>
    </source>
</evidence>
<dbReference type="InterPro" id="IPR032710">
    <property type="entry name" value="NTF2-like_dom_sf"/>
</dbReference>
<dbReference type="Proteomes" id="UP000274046">
    <property type="component" value="Unassembled WGS sequence"/>
</dbReference>
<reference evidence="2 3" key="1">
    <citation type="submission" date="2018-10" db="EMBL/GenBank/DDBJ databases">
        <title>Genome sequencing of Pedobacter jejuensis TNB23.</title>
        <authorList>
            <person name="Cho Y.-J."/>
            <person name="Cho A."/>
            <person name="Kim O.-S."/>
        </authorList>
    </citation>
    <scope>NUCLEOTIDE SEQUENCE [LARGE SCALE GENOMIC DNA]</scope>
    <source>
        <strain evidence="2 3">TNB23</strain>
    </source>
</reference>
<evidence type="ECO:0000313" key="2">
    <source>
        <dbReference type="EMBL" id="RNL53436.1"/>
    </source>
</evidence>
<gene>
    <name evidence="2" type="ORF">D7004_10165</name>
</gene>
<dbReference type="InterPro" id="IPR027843">
    <property type="entry name" value="DUF4440"/>
</dbReference>
<dbReference type="EMBL" id="RBEE01000014">
    <property type="protein sequence ID" value="RNL53436.1"/>
    <property type="molecule type" value="Genomic_DNA"/>
</dbReference>
<evidence type="ECO:0000259" key="1">
    <source>
        <dbReference type="Pfam" id="PF14534"/>
    </source>
</evidence>
<sequence length="190" mass="22434">MSTNFMLIKIFGKITSRNRTYKFHNIISVGMKIINFRLIIMFLCCLYGLKAYSQQIDTAKENMAIKLLIENYEQAWNRHDAKGLADNYTLDATWVNWFGAYYKGRADIQFHYQQVHSTYFKNTRYYTRSIEDITYPQSDFAIAHVRTGLDGDERFPGQTFEFRRLILLVKRDGLWKILAGQNAKLEKNIK</sequence>
<dbReference type="InterPro" id="IPR011944">
    <property type="entry name" value="Steroid_delta5-4_isomerase"/>
</dbReference>
<name>A0A3N0BVM2_9SPHI</name>
<dbReference type="SUPFAM" id="SSF54427">
    <property type="entry name" value="NTF2-like"/>
    <property type="match status" value="1"/>
</dbReference>
<comment type="caution">
    <text evidence="2">The sequence shown here is derived from an EMBL/GenBank/DDBJ whole genome shotgun (WGS) entry which is preliminary data.</text>
</comment>
<dbReference type="OrthoDB" id="582586at2"/>
<feature type="domain" description="DUF4440" evidence="1">
    <location>
        <begin position="65"/>
        <end position="177"/>
    </location>
</feature>
<proteinExistence type="predicted"/>
<accession>A0A3N0BVM2</accession>